<gene>
    <name evidence="8" type="ordered locus">TEH_10520</name>
</gene>
<dbReference type="InterPro" id="IPR027022">
    <property type="entry name" value="ABC_permease_BceB-typ"/>
</dbReference>
<feature type="transmembrane region" description="Helical" evidence="6">
    <location>
        <begin position="20"/>
        <end position="39"/>
    </location>
</feature>
<feature type="transmembrane region" description="Helical" evidence="6">
    <location>
        <begin position="604"/>
        <end position="625"/>
    </location>
</feature>
<evidence type="ECO:0000256" key="5">
    <source>
        <dbReference type="ARBA" id="ARBA00023136"/>
    </source>
</evidence>
<keyword evidence="3 6" id="KW-0812">Transmembrane</keyword>
<evidence type="ECO:0000259" key="7">
    <source>
        <dbReference type="Pfam" id="PF02687"/>
    </source>
</evidence>
<dbReference type="GO" id="GO:0055085">
    <property type="term" value="P:transmembrane transport"/>
    <property type="evidence" value="ECO:0007669"/>
    <property type="project" value="UniProtKB-UniRule"/>
</dbReference>
<keyword evidence="2 6" id="KW-1003">Cell membrane</keyword>
<feature type="domain" description="ABC3 transporter permease C-terminal" evidence="7">
    <location>
        <begin position="64"/>
        <end position="182"/>
    </location>
</feature>
<feature type="transmembrane region" description="Helical" evidence="6">
    <location>
        <begin position="548"/>
        <end position="569"/>
    </location>
</feature>
<dbReference type="AlphaFoldDB" id="A0AAN1SH48"/>
<accession>A0AAN1SH48</accession>
<comment type="similarity">
    <text evidence="6">Belongs to the ABC-4 integral membrane protein family.</text>
</comment>
<protein>
    <submittedName>
        <fullName evidence="8">ABC transporter permease protein</fullName>
    </submittedName>
</protein>
<keyword evidence="5 6" id="KW-0472">Membrane</keyword>
<evidence type="ECO:0000256" key="1">
    <source>
        <dbReference type="ARBA" id="ARBA00004651"/>
    </source>
</evidence>
<dbReference type="Proteomes" id="UP000002663">
    <property type="component" value="Chromosome"/>
</dbReference>
<dbReference type="PIRSF" id="PIRSF018968">
    <property type="entry name" value="ABC_permease_BceB"/>
    <property type="match status" value="1"/>
</dbReference>
<name>A0AAN1SH48_TETHN</name>
<dbReference type="KEGG" id="thl:TEH_10520"/>
<dbReference type="InterPro" id="IPR003838">
    <property type="entry name" value="ABC3_permease_C"/>
</dbReference>
<evidence type="ECO:0000256" key="2">
    <source>
        <dbReference type="ARBA" id="ARBA00022475"/>
    </source>
</evidence>
<dbReference type="EMBL" id="AP012046">
    <property type="protein sequence ID" value="BAK94379.1"/>
    <property type="molecule type" value="Genomic_DNA"/>
</dbReference>
<feature type="transmembrane region" description="Helical" evidence="6">
    <location>
        <begin position="230"/>
        <end position="253"/>
    </location>
</feature>
<feature type="transmembrane region" description="Helical" evidence="6">
    <location>
        <begin position="199"/>
        <end position="218"/>
    </location>
</feature>
<comment type="subcellular location">
    <subcellularLocation>
        <location evidence="1 6">Cell membrane</location>
        <topology evidence="1 6">Multi-pass membrane protein</topology>
    </subcellularLocation>
</comment>
<evidence type="ECO:0000256" key="4">
    <source>
        <dbReference type="ARBA" id="ARBA00022989"/>
    </source>
</evidence>
<dbReference type="InterPro" id="IPR052536">
    <property type="entry name" value="ABC-4_Integral_Memb_Prot"/>
</dbReference>
<evidence type="ECO:0000256" key="6">
    <source>
        <dbReference type="PIRNR" id="PIRNR018968"/>
    </source>
</evidence>
<dbReference type="PANTHER" id="PTHR46795">
    <property type="entry name" value="ABC TRANSPORTER PERMEASE-RELATED-RELATED"/>
    <property type="match status" value="1"/>
</dbReference>
<feature type="transmembrane region" description="Helical" evidence="6">
    <location>
        <begin position="59"/>
        <end position="78"/>
    </location>
</feature>
<dbReference type="GeneID" id="64053690"/>
<proteinExistence type="inferred from homology"/>
<feature type="transmembrane region" description="Helical" evidence="6">
    <location>
        <begin position="156"/>
        <end position="178"/>
    </location>
</feature>
<reference evidence="8 9" key="1">
    <citation type="submission" date="2011-01" db="EMBL/GenBank/DDBJ databases">
        <title>Whole genome sequence of Tetragenococcus halophilus NBRC 12172.</title>
        <authorList>
            <person name="Nakazawa H."/>
            <person name="Omata S."/>
            <person name="Koga C."/>
            <person name="Watanabe Y."/>
            <person name="Katano Y."/>
            <person name="Ito N."/>
            <person name="Tsukatani N."/>
            <person name="Ankai A."/>
            <person name="Oguchi A."/>
            <person name="Fukui S."/>
            <person name="Yashiro I."/>
            <person name="Kamata S."/>
            <person name="Hashimoto Y."/>
            <person name="Yamazaki J."/>
            <person name="Taguchi H."/>
            <person name="Tanaka A."/>
            <person name="Koyama T."/>
            <person name="Ichige A."/>
            <person name="Hanya Y."/>
            <person name="Tanikawa S."/>
            <person name="Yamazaki S."/>
            <person name="Fujita N."/>
        </authorList>
    </citation>
    <scope>NUCLEOTIDE SEQUENCE [LARGE SCALE GENOMIC DNA]</scope>
    <source>
        <strain evidence="9">DSM 20338 / JCM 20259 / NCIMB 9735 / NBRC 12172</strain>
    </source>
</reference>
<feature type="transmembrane region" description="Helical" evidence="6">
    <location>
        <begin position="284"/>
        <end position="309"/>
    </location>
</feature>
<organism evidence="8 9">
    <name type="scientific">Tetragenococcus halophilus (strain DSM 20338 / JCM 20259 / NCIMB 9735 / NBRC 12172)</name>
    <name type="common">Pediococcus halophilus</name>
    <dbReference type="NCBI Taxonomy" id="945021"/>
    <lineage>
        <taxon>Bacteria</taxon>
        <taxon>Bacillati</taxon>
        <taxon>Bacillota</taxon>
        <taxon>Bacilli</taxon>
        <taxon>Lactobacillales</taxon>
        <taxon>Enterococcaceae</taxon>
        <taxon>Tetragenococcus</taxon>
    </lineage>
</organism>
<feature type="transmembrane region" description="Helical" evidence="6">
    <location>
        <begin position="637"/>
        <end position="658"/>
    </location>
</feature>
<dbReference type="Pfam" id="PF02687">
    <property type="entry name" value="FtsX"/>
    <property type="match status" value="1"/>
</dbReference>
<evidence type="ECO:0000313" key="9">
    <source>
        <dbReference type="Proteomes" id="UP000002663"/>
    </source>
</evidence>
<evidence type="ECO:0000256" key="3">
    <source>
        <dbReference type="ARBA" id="ARBA00022692"/>
    </source>
</evidence>
<dbReference type="RefSeq" id="WP_014124439.1">
    <property type="nucleotide sequence ID" value="NC_016052.1"/>
</dbReference>
<sequence length="671" mass="76057">MHNGFYAKLALQSIRENSRLYNPFIISSIVSVMMTFVILSLSVNSGLKQIPGGANLQTILALGYVILVLFSAIFLFYMNSFLMKNRKKEFGIYNILGMDKKHISKILSYEILFIYFVSLIVGLIAGLLLNKVATLLIRRMLAAPVSLGFELSMQPILWTSAFFLLIFLAVLLVNIYQVRLANPIELLKASNTGEKEPKIKIVWTIIALLLMGVGYYLALTIQSPILGMQLVFLAILIVIAATYLLFTTGTITFSKLLKKNKRYYYQTKHFIPISGMLYRMKKNAVGLANISILSVGVVLMFSIAASLYLTTDNSVNTQYPRDVISEVKVGNSDAETEDTTKTRIQEVVEQISAETNIQVEDFLSYTYLNFPAQRDKNGFTLTQDVYSTQTNQTPANLYFVDQDNYQEISGDQLDLAENEVVVHGTVQAYKANTLSLLNQQFEVREEDNIEEFAIGNETSNAVNDGYYIIVSSPEVLQEIDQSQQDVLQEMTTPTSVFSQFDLVNATKEEKIDFSNHYQDKINEEKMNITNVDTRVEANGNFRALRGGVLFLVLNLALLLLMMTVLIIYYKQISEAYDDKERFRIMRNVGLSDAEIKQAIRSQMLSVFFLPVFVTGVHTLVMLPLMKKGMVLVMLNQVNLFPLSLFLAFVIFLLVYIMIYRITAKTYYKIVK</sequence>
<dbReference type="GO" id="GO:0005886">
    <property type="term" value="C:plasma membrane"/>
    <property type="evidence" value="ECO:0007669"/>
    <property type="project" value="UniProtKB-SubCell"/>
</dbReference>
<feature type="transmembrane region" description="Helical" evidence="6">
    <location>
        <begin position="106"/>
        <end position="129"/>
    </location>
</feature>
<dbReference type="PANTHER" id="PTHR46795:SF3">
    <property type="entry name" value="ABC TRANSPORTER PERMEASE"/>
    <property type="match status" value="1"/>
</dbReference>
<keyword evidence="4 6" id="KW-1133">Transmembrane helix</keyword>
<evidence type="ECO:0000313" key="8">
    <source>
        <dbReference type="EMBL" id="BAK94379.1"/>
    </source>
</evidence>
<keyword evidence="6" id="KW-0813">Transport</keyword>